<dbReference type="Gene3D" id="3.40.50.300">
    <property type="entry name" value="P-loop containing nucleotide triphosphate hydrolases"/>
    <property type="match status" value="1"/>
</dbReference>
<dbReference type="Pfam" id="PF18052">
    <property type="entry name" value="Rx_N"/>
    <property type="match status" value="1"/>
</dbReference>
<dbReference type="HOGENOM" id="CLU_000837_8_8_1"/>
<reference evidence="10 12" key="1">
    <citation type="journal article" date="2011" name="Nature">
        <title>The Medicago genome provides insight into the evolution of rhizobial symbioses.</title>
        <authorList>
            <person name="Young N.D."/>
            <person name="Debelle F."/>
            <person name="Oldroyd G.E."/>
            <person name="Geurts R."/>
            <person name="Cannon S.B."/>
            <person name="Udvardi M.K."/>
            <person name="Benedito V.A."/>
            <person name="Mayer K.F."/>
            <person name="Gouzy J."/>
            <person name="Schoof H."/>
            <person name="Van de Peer Y."/>
            <person name="Proost S."/>
            <person name="Cook D.R."/>
            <person name="Meyers B.C."/>
            <person name="Spannagl M."/>
            <person name="Cheung F."/>
            <person name="De Mita S."/>
            <person name="Krishnakumar V."/>
            <person name="Gundlach H."/>
            <person name="Zhou S."/>
            <person name="Mudge J."/>
            <person name="Bharti A.K."/>
            <person name="Murray J.D."/>
            <person name="Naoumkina M.A."/>
            <person name="Rosen B."/>
            <person name="Silverstein K.A."/>
            <person name="Tang H."/>
            <person name="Rombauts S."/>
            <person name="Zhao P.X."/>
            <person name="Zhou P."/>
            <person name="Barbe V."/>
            <person name="Bardou P."/>
            <person name="Bechner M."/>
            <person name="Bellec A."/>
            <person name="Berger A."/>
            <person name="Berges H."/>
            <person name="Bidwell S."/>
            <person name="Bisseling T."/>
            <person name="Choisne N."/>
            <person name="Couloux A."/>
            <person name="Denny R."/>
            <person name="Deshpande S."/>
            <person name="Dai X."/>
            <person name="Doyle J.J."/>
            <person name="Dudez A.M."/>
            <person name="Farmer A.D."/>
            <person name="Fouteau S."/>
            <person name="Franken C."/>
            <person name="Gibelin C."/>
            <person name="Gish J."/>
            <person name="Goldstein S."/>
            <person name="Gonzalez A.J."/>
            <person name="Green P.J."/>
            <person name="Hallab A."/>
            <person name="Hartog M."/>
            <person name="Hua A."/>
            <person name="Humphray S.J."/>
            <person name="Jeong D.H."/>
            <person name="Jing Y."/>
            <person name="Jocker A."/>
            <person name="Kenton S.M."/>
            <person name="Kim D.J."/>
            <person name="Klee K."/>
            <person name="Lai H."/>
            <person name="Lang C."/>
            <person name="Lin S."/>
            <person name="Macmil S.L."/>
            <person name="Magdelenat G."/>
            <person name="Matthews L."/>
            <person name="McCorrison J."/>
            <person name="Monaghan E.L."/>
            <person name="Mun J.H."/>
            <person name="Najar F.Z."/>
            <person name="Nicholson C."/>
            <person name="Noirot C."/>
            <person name="O'Bleness M."/>
            <person name="Paule C.R."/>
            <person name="Poulain J."/>
            <person name="Prion F."/>
            <person name="Qin B."/>
            <person name="Qu C."/>
            <person name="Retzel E.F."/>
            <person name="Riddle C."/>
            <person name="Sallet E."/>
            <person name="Samain S."/>
            <person name="Samson N."/>
            <person name="Sanders I."/>
            <person name="Saurat O."/>
            <person name="Scarpelli C."/>
            <person name="Schiex T."/>
            <person name="Segurens B."/>
            <person name="Severin A.J."/>
            <person name="Sherrier D.J."/>
            <person name="Shi R."/>
            <person name="Sims S."/>
            <person name="Singer S.R."/>
            <person name="Sinharoy S."/>
            <person name="Sterck L."/>
            <person name="Viollet A."/>
            <person name="Wang B.B."/>
            <person name="Wang K."/>
            <person name="Wang M."/>
            <person name="Wang X."/>
            <person name="Warfsmann J."/>
            <person name="Weissenbach J."/>
            <person name="White D.D."/>
            <person name="White J.D."/>
            <person name="Wiley G.B."/>
            <person name="Wincker P."/>
            <person name="Xing Y."/>
            <person name="Yang L."/>
            <person name="Yao Z."/>
            <person name="Ying F."/>
            <person name="Zhai J."/>
            <person name="Zhou L."/>
            <person name="Zuber A."/>
            <person name="Denarie J."/>
            <person name="Dixon R.A."/>
            <person name="May G.D."/>
            <person name="Schwartz D.C."/>
            <person name="Rogers J."/>
            <person name="Quetier F."/>
            <person name="Town C.D."/>
            <person name="Roe B.A."/>
        </authorList>
    </citation>
    <scope>NUCLEOTIDE SEQUENCE [LARGE SCALE GENOMIC DNA]</scope>
    <source>
        <strain evidence="10">A17</strain>
        <strain evidence="11 12">cv. Jemalong A17</strain>
    </source>
</reference>
<gene>
    <name evidence="10" type="ordered locus">MTR_3g033130</name>
</gene>
<dbReference type="PRINTS" id="PR00364">
    <property type="entry name" value="DISEASERSIST"/>
</dbReference>
<evidence type="ECO:0000256" key="1">
    <source>
        <dbReference type="ARBA" id="ARBA00022614"/>
    </source>
</evidence>
<dbReference type="GO" id="GO:0051707">
    <property type="term" value="P:response to other organism"/>
    <property type="evidence" value="ECO:0007669"/>
    <property type="project" value="UniProtKB-ARBA"/>
</dbReference>
<dbReference type="Pfam" id="PF25019">
    <property type="entry name" value="LRR_R13L1-DRL21"/>
    <property type="match status" value="1"/>
</dbReference>
<dbReference type="InterPro" id="IPR042197">
    <property type="entry name" value="Apaf_helical"/>
</dbReference>
<feature type="domain" description="R13L1/DRL21-like LRR repeat region" evidence="9">
    <location>
        <begin position="634"/>
        <end position="757"/>
    </location>
</feature>
<dbReference type="InterPro" id="IPR058922">
    <property type="entry name" value="WHD_DRP"/>
</dbReference>
<dbReference type="Gene3D" id="3.80.10.10">
    <property type="entry name" value="Ribonuclease Inhibitor"/>
    <property type="match status" value="2"/>
</dbReference>
<dbReference type="GO" id="GO:0006952">
    <property type="term" value="P:defense response"/>
    <property type="evidence" value="ECO:0007669"/>
    <property type="project" value="UniProtKB-KW"/>
</dbReference>
<keyword evidence="3" id="KW-0547">Nucleotide-binding</keyword>
<organism evidence="10 12">
    <name type="scientific">Medicago truncatula</name>
    <name type="common">Barrel medic</name>
    <name type="synonym">Medicago tribuloides</name>
    <dbReference type="NCBI Taxonomy" id="3880"/>
    <lineage>
        <taxon>Eukaryota</taxon>
        <taxon>Viridiplantae</taxon>
        <taxon>Streptophyta</taxon>
        <taxon>Embryophyta</taxon>
        <taxon>Tracheophyta</taxon>
        <taxon>Spermatophyta</taxon>
        <taxon>Magnoliopsida</taxon>
        <taxon>eudicotyledons</taxon>
        <taxon>Gunneridae</taxon>
        <taxon>Pentapetalae</taxon>
        <taxon>rosids</taxon>
        <taxon>fabids</taxon>
        <taxon>Fabales</taxon>
        <taxon>Fabaceae</taxon>
        <taxon>Papilionoideae</taxon>
        <taxon>50 kb inversion clade</taxon>
        <taxon>NPAAA clade</taxon>
        <taxon>Hologalegina</taxon>
        <taxon>IRL clade</taxon>
        <taxon>Trifolieae</taxon>
        <taxon>Medicago</taxon>
    </lineage>
</organism>
<dbReference type="Proteomes" id="UP000002051">
    <property type="component" value="Chromosome 3"/>
</dbReference>
<dbReference type="Pfam" id="PF03350">
    <property type="entry name" value="UPF0114"/>
    <property type="match status" value="1"/>
</dbReference>
<dbReference type="EnsemblPlants" id="AES69679">
    <property type="protein sequence ID" value="AES69679"/>
    <property type="gene ID" value="MTR_3g033130"/>
</dbReference>
<evidence type="ECO:0000256" key="5">
    <source>
        <dbReference type="ARBA" id="ARBA00022840"/>
    </source>
</evidence>
<keyword evidence="1" id="KW-0433">Leucine-rich repeat</keyword>
<dbReference type="eggNOG" id="KOG4658">
    <property type="taxonomic scope" value="Eukaryota"/>
</dbReference>
<dbReference type="FunFam" id="1.10.10.10:FF:000322">
    <property type="entry name" value="Probable disease resistance protein At1g63360"/>
    <property type="match status" value="1"/>
</dbReference>
<dbReference type="GO" id="GO:0005524">
    <property type="term" value="F:ATP binding"/>
    <property type="evidence" value="ECO:0007669"/>
    <property type="project" value="UniProtKB-KW"/>
</dbReference>
<keyword evidence="4" id="KW-0611">Plant defense</keyword>
<dbReference type="InterPro" id="IPR041118">
    <property type="entry name" value="Rx_N"/>
</dbReference>
<dbReference type="Gene3D" id="1.20.5.4130">
    <property type="match status" value="1"/>
</dbReference>
<evidence type="ECO:0000256" key="3">
    <source>
        <dbReference type="ARBA" id="ARBA00022741"/>
    </source>
</evidence>
<evidence type="ECO:0000313" key="10">
    <source>
        <dbReference type="EMBL" id="AES69679.1"/>
    </source>
</evidence>
<dbReference type="Gene3D" id="1.10.10.10">
    <property type="entry name" value="Winged helix-like DNA-binding domain superfamily/Winged helix DNA-binding domain"/>
    <property type="match status" value="1"/>
</dbReference>
<dbReference type="PANTHER" id="PTHR36766:SF51">
    <property type="entry name" value="DISEASE RESISTANCE RPP13-LIKE PROTEIN 1"/>
    <property type="match status" value="1"/>
</dbReference>
<dbReference type="Pfam" id="PF23559">
    <property type="entry name" value="WHD_DRP"/>
    <property type="match status" value="1"/>
</dbReference>
<evidence type="ECO:0000259" key="9">
    <source>
        <dbReference type="Pfam" id="PF25019"/>
    </source>
</evidence>
<dbReference type="Pfam" id="PF00931">
    <property type="entry name" value="NB-ARC"/>
    <property type="match status" value="1"/>
</dbReference>
<protein>
    <submittedName>
        <fullName evidence="10">NB-ARC domain disease resistance protein, putative</fullName>
    </submittedName>
</protein>
<evidence type="ECO:0000256" key="2">
    <source>
        <dbReference type="ARBA" id="ARBA00022737"/>
    </source>
</evidence>
<dbReference type="PaxDb" id="3880-AES69679"/>
<name>G7J0V9_MEDTR</name>
<dbReference type="OMA" id="NCEKLAF"/>
<feature type="domain" description="Disease resistance protein winged helix" evidence="8">
    <location>
        <begin position="417"/>
        <end position="487"/>
    </location>
</feature>
<dbReference type="SUPFAM" id="SSF52540">
    <property type="entry name" value="P-loop containing nucleoside triphosphate hydrolases"/>
    <property type="match status" value="1"/>
</dbReference>
<feature type="domain" description="NB-ARC" evidence="6">
    <location>
        <begin position="169"/>
        <end position="330"/>
    </location>
</feature>
<dbReference type="EMBL" id="CM001219">
    <property type="protein sequence ID" value="AES69679.1"/>
    <property type="molecule type" value="Genomic_DNA"/>
</dbReference>
<dbReference type="InterPro" id="IPR005134">
    <property type="entry name" value="UPF0114"/>
</dbReference>
<evidence type="ECO:0000313" key="12">
    <source>
        <dbReference type="Proteomes" id="UP000002051"/>
    </source>
</evidence>
<dbReference type="GO" id="GO:0043531">
    <property type="term" value="F:ADP binding"/>
    <property type="evidence" value="ECO:0007669"/>
    <property type="project" value="InterPro"/>
</dbReference>
<keyword evidence="12" id="KW-1185">Reference proteome</keyword>
<proteinExistence type="predicted"/>
<sequence length="1264" mass="143210">MAAALVAGACLSATTQTIADKLSSSEFRGFIRNTRFNYSPLAELKTTLFALQAVLVDAEQKQFTDLPVKQWLHDLKDAIFDAEDLLDLISYDALRCKVENMPVNQLQDLHSSSIKINSKMEKMIKRLQTFVQIKDIIGLQRTVSDRFSRRTPSSSVVNESVIVDCGTSRNNNLGVVAILGMGGVGKTTLAQLVYNDEKVEHHFDLKAWVYVSEDFDVVRVTKSLIESVVRNTSSSASKVWESNNLDILRVQLKKISREKRFLFVLDDLWNDNYNDWDELVSPLIDGKPGSMVIITTHQRKVAEVARTFPIHKLKLLSNEDCWSLLSKHALGSDEFHNSTNTTLEEIGRKIARKYGGLPIAAKTIGGLLRSKVDITEWTSILNSNVWNLSNDNILPALHLSYQYLPSHLKRCFAYCSIFPKDFPLDKKTLVLLWMAEGFLDCSQEGKMAEEVGDDCFAELLSRSLIQQSNHVGRGKKFFMHDLVNDLATIVSGKSCYRLECGNVSKNVLHLSYTQEVYDIFMKFKSFNNFKFDDLLPTLKRLRVLSLSKYTNITNNNQLKIFNTLLSSKLIKIYCKTHFVPTLTFTEIKSLPDTSCNLYNLQTLILSSCRNLTELPVHMGNLINLCHLDISSKNMQEFSLEIGGLENLQTLTVFVVGKGKLTIKKLHNVVDAMDLGLLWGKESEDSRKVKVVLDMLQPPITLKSLHIGLYGGTSFPNWVGNSLFYNMVSLRIDNCEYCMTLPPLGQLPSLKDLKIYDMKILERIGSEFYCVQEGEGSNSSFQPFPSLERIRFQIMPNWNEWLPFEGNSFAFPCLKTLELYNCPEFRGHFPSHLSSIEEIQIEGCARLLETPHTLTQSSLLVSDSQSLLQTVDTENCNMFLFVPKMIMRSTCLLHSELYGLPLTTFPKNGLPTSLQSLCIDNCEKLAFMPPETWSRYTSLESLILWSSCDALTSFQLDGFPALRILYICFCRSMDSVFISESPPRRSSSLRSLKIKSHDSIGLLKVKLRMDTLTALEQLTLDCPELLFCEGICLPPKLQSIVISFQRATPPVTEWGLQGLTALSRLRIGSDDGIFNVFVTEYLSQLRIQMGDNIVNTLMNRYISRLTVGTVDDIVNTVLNESLLPISLVSLSIGHLSEIKSFEGNGLRHLSSLKNLHFLNCLELESLPENCLPSSLKSLQFSSCVRLESLPEDSLPSSLKLLTIEFCPLLEERYKRKENWSKISHIPVIIINKQERPNKWIKIRSIDELKTKVRHVVIMILLVNLF</sequence>
<evidence type="ECO:0000313" key="11">
    <source>
        <dbReference type="EnsemblPlants" id="AES69679"/>
    </source>
</evidence>
<dbReference type="InterPro" id="IPR036388">
    <property type="entry name" value="WH-like_DNA-bd_sf"/>
</dbReference>
<evidence type="ECO:0000256" key="4">
    <source>
        <dbReference type="ARBA" id="ARBA00022821"/>
    </source>
</evidence>
<accession>G7J0V9</accession>
<dbReference type="SUPFAM" id="SSF52058">
    <property type="entry name" value="L domain-like"/>
    <property type="match status" value="2"/>
</dbReference>
<dbReference type="InterPro" id="IPR032675">
    <property type="entry name" value="LRR_dom_sf"/>
</dbReference>
<dbReference type="InterPro" id="IPR056789">
    <property type="entry name" value="LRR_R13L1-DRL21"/>
</dbReference>
<dbReference type="InterPro" id="IPR002182">
    <property type="entry name" value="NB-ARC"/>
</dbReference>
<dbReference type="PANTHER" id="PTHR36766">
    <property type="entry name" value="PLANT BROAD-SPECTRUM MILDEW RESISTANCE PROTEIN RPW8"/>
    <property type="match status" value="1"/>
</dbReference>
<evidence type="ECO:0000259" key="8">
    <source>
        <dbReference type="Pfam" id="PF23559"/>
    </source>
</evidence>
<keyword evidence="2" id="KW-0677">Repeat</keyword>
<evidence type="ECO:0000259" key="6">
    <source>
        <dbReference type="Pfam" id="PF00931"/>
    </source>
</evidence>
<dbReference type="AlphaFoldDB" id="G7J0V9"/>
<evidence type="ECO:0000259" key="7">
    <source>
        <dbReference type="Pfam" id="PF18052"/>
    </source>
</evidence>
<dbReference type="FunFam" id="3.40.50.300:FF:001091">
    <property type="entry name" value="Probable disease resistance protein At1g61300"/>
    <property type="match status" value="1"/>
</dbReference>
<dbReference type="InterPro" id="IPR027417">
    <property type="entry name" value="P-loop_NTPase"/>
</dbReference>
<keyword evidence="5" id="KW-0067">ATP-binding</keyword>
<reference evidence="10 12" key="2">
    <citation type="journal article" date="2014" name="BMC Genomics">
        <title>An improved genome release (version Mt4.0) for the model legume Medicago truncatula.</title>
        <authorList>
            <person name="Tang H."/>
            <person name="Krishnakumar V."/>
            <person name="Bidwell S."/>
            <person name="Rosen B."/>
            <person name="Chan A."/>
            <person name="Zhou S."/>
            <person name="Gentzbittel L."/>
            <person name="Childs K.L."/>
            <person name="Yandell M."/>
            <person name="Gundlach H."/>
            <person name="Mayer K.F."/>
            <person name="Schwartz D.C."/>
            <person name="Town C.D."/>
        </authorList>
    </citation>
    <scope>GENOME REANNOTATION</scope>
    <source>
        <strain evidence="11 12">cv. Jemalong A17</strain>
    </source>
</reference>
<feature type="domain" description="Disease resistance N-terminal" evidence="7">
    <location>
        <begin position="41"/>
        <end position="100"/>
    </location>
</feature>
<reference evidence="11" key="3">
    <citation type="submission" date="2015-04" db="UniProtKB">
        <authorList>
            <consortium name="EnsemblPlants"/>
        </authorList>
    </citation>
    <scope>IDENTIFICATION</scope>
    <source>
        <strain evidence="11">cv. Jemalong A17</strain>
    </source>
</reference>
<dbReference type="Gene3D" id="1.10.8.430">
    <property type="entry name" value="Helical domain of apoptotic protease-activating factors"/>
    <property type="match status" value="1"/>
</dbReference>